<dbReference type="PANTHER" id="PTHR43441">
    <property type="entry name" value="RIBOSOMAL-PROTEIN-SERINE ACETYLTRANSFERASE"/>
    <property type="match status" value="1"/>
</dbReference>
<reference evidence="2 3" key="1">
    <citation type="submission" date="2014-07" db="EMBL/GenBank/DDBJ databases">
        <title>Methanogenic archaea and the global carbon cycle.</title>
        <authorList>
            <person name="Henriksen J.R."/>
            <person name="Luke J."/>
            <person name="Reinhart S."/>
            <person name="Benedict M.N."/>
            <person name="Youngblut N.D."/>
            <person name="Metcalf M.E."/>
            <person name="Whitaker R.J."/>
            <person name="Metcalf W.W."/>
        </authorList>
    </citation>
    <scope>NUCLEOTIDE SEQUENCE [LARGE SCALE GENOMIC DNA]</scope>
    <source>
        <strain evidence="2 3">Z-761</strain>
    </source>
</reference>
<dbReference type="GO" id="GO:0008999">
    <property type="term" value="F:protein-N-terminal-alanine acetyltransferase activity"/>
    <property type="evidence" value="ECO:0007669"/>
    <property type="project" value="TreeGrafter"/>
</dbReference>
<dbReference type="InterPro" id="IPR051908">
    <property type="entry name" value="Ribosomal_N-acetyltransferase"/>
</dbReference>
<keyword evidence="3" id="KW-1185">Reference proteome</keyword>
<dbReference type="InterPro" id="IPR000182">
    <property type="entry name" value="GNAT_dom"/>
</dbReference>
<keyword evidence="2" id="KW-0808">Transferase</keyword>
<gene>
    <name evidence="2" type="ORF">MSVAZ_0602</name>
</gene>
<dbReference type="KEGG" id="mvc:MSVAZ_0602"/>
<dbReference type="AlphaFoldDB" id="A0A0E3LGP3"/>
<dbReference type="SUPFAM" id="SSF55729">
    <property type="entry name" value="Acyl-CoA N-acyltransferases (Nat)"/>
    <property type="match status" value="1"/>
</dbReference>
<dbReference type="PANTHER" id="PTHR43441:SF12">
    <property type="entry name" value="RIBOSOMAL N-ACETYLTRANSFERASE YDAF-RELATED"/>
    <property type="match status" value="1"/>
</dbReference>
<dbReference type="Proteomes" id="UP000033096">
    <property type="component" value="Chromosome"/>
</dbReference>
<dbReference type="PROSITE" id="PS51186">
    <property type="entry name" value="GNAT"/>
    <property type="match status" value="1"/>
</dbReference>
<sequence>MTELVKTIIVTEDIRLKQLELSDANEMFTTIDRQRDYLGKWLPFVAFTIDVSDSEDYIRSVLAVPAEKGDFVFVIRYKGDFAGLIGFKNTDKLNRKAEIGYWLSEPCQKKGIITSSVTAVMRFAFEEMNINRVQIRCAVGNFPSKSIPQRLGFRFEGIERDGELLTGNRFTDIEVYSLLKNEFLSAGN</sequence>
<evidence type="ECO:0000313" key="2">
    <source>
        <dbReference type="EMBL" id="AKB42871.1"/>
    </source>
</evidence>
<dbReference type="GO" id="GO:1990189">
    <property type="term" value="F:protein N-terminal-serine acetyltransferase activity"/>
    <property type="evidence" value="ECO:0007669"/>
    <property type="project" value="TreeGrafter"/>
</dbReference>
<dbReference type="InterPro" id="IPR016181">
    <property type="entry name" value="Acyl_CoA_acyltransferase"/>
</dbReference>
<dbReference type="GeneID" id="24808981"/>
<dbReference type="PATRIC" id="fig|1434123.4.peg.673"/>
<proteinExistence type="predicted"/>
<evidence type="ECO:0000313" key="3">
    <source>
        <dbReference type="Proteomes" id="UP000033096"/>
    </source>
</evidence>
<dbReference type="EMBL" id="CP009520">
    <property type="protein sequence ID" value="AKB42871.1"/>
    <property type="molecule type" value="Genomic_DNA"/>
</dbReference>
<protein>
    <submittedName>
        <fullName evidence="2">Ribosomal-protein-L7p-serine acetyltransferase</fullName>
    </submittedName>
</protein>
<organism evidence="2 3">
    <name type="scientific">Methanosarcina vacuolata Z-761</name>
    <dbReference type="NCBI Taxonomy" id="1434123"/>
    <lineage>
        <taxon>Archaea</taxon>
        <taxon>Methanobacteriati</taxon>
        <taxon>Methanobacteriota</taxon>
        <taxon>Stenosarchaea group</taxon>
        <taxon>Methanomicrobia</taxon>
        <taxon>Methanosarcinales</taxon>
        <taxon>Methanosarcinaceae</taxon>
        <taxon>Methanosarcina</taxon>
    </lineage>
</organism>
<dbReference type="STRING" id="1434123.MSVAZ_0602"/>
<name>A0A0E3LGP3_9EURY</name>
<feature type="domain" description="N-acetyltransferase" evidence="1">
    <location>
        <begin position="14"/>
        <end position="182"/>
    </location>
</feature>
<dbReference type="Gene3D" id="3.40.630.30">
    <property type="match status" value="1"/>
</dbReference>
<dbReference type="HOGENOM" id="CLU_013985_3_0_2"/>
<dbReference type="GO" id="GO:0005737">
    <property type="term" value="C:cytoplasm"/>
    <property type="evidence" value="ECO:0007669"/>
    <property type="project" value="TreeGrafter"/>
</dbReference>
<dbReference type="RefSeq" id="WP_048117966.1">
    <property type="nucleotide sequence ID" value="NZ_CP009520.1"/>
</dbReference>
<dbReference type="Pfam" id="PF13302">
    <property type="entry name" value="Acetyltransf_3"/>
    <property type="match status" value="1"/>
</dbReference>
<evidence type="ECO:0000259" key="1">
    <source>
        <dbReference type="PROSITE" id="PS51186"/>
    </source>
</evidence>
<accession>A0A0E3LGP3</accession>